<dbReference type="InterPro" id="IPR036388">
    <property type="entry name" value="WH-like_DNA-bd_sf"/>
</dbReference>
<proteinExistence type="predicted"/>
<dbReference type="SMART" id="SM00345">
    <property type="entry name" value="HTH_GNTR"/>
    <property type="match status" value="1"/>
</dbReference>
<dbReference type="PANTHER" id="PTHR44846">
    <property type="entry name" value="MANNOSYL-D-GLYCERATE TRANSPORT/METABOLISM SYSTEM REPRESSOR MNGR-RELATED"/>
    <property type="match status" value="1"/>
</dbReference>
<keyword evidence="3" id="KW-0804">Transcription</keyword>
<dbReference type="InterPro" id="IPR050679">
    <property type="entry name" value="Bact_HTH_transcr_reg"/>
</dbReference>
<dbReference type="GO" id="GO:0003700">
    <property type="term" value="F:DNA-binding transcription factor activity"/>
    <property type="evidence" value="ECO:0007669"/>
    <property type="project" value="InterPro"/>
</dbReference>
<evidence type="ECO:0000313" key="5">
    <source>
        <dbReference type="EMBL" id="GES04878.1"/>
    </source>
</evidence>
<dbReference type="Pfam" id="PF07702">
    <property type="entry name" value="UTRA"/>
    <property type="match status" value="1"/>
</dbReference>
<dbReference type="InterPro" id="IPR036390">
    <property type="entry name" value="WH_DNA-bd_sf"/>
</dbReference>
<feature type="domain" description="HTH gntR-type" evidence="4">
    <location>
        <begin position="3"/>
        <end position="79"/>
    </location>
</feature>
<evidence type="ECO:0000256" key="1">
    <source>
        <dbReference type="ARBA" id="ARBA00023015"/>
    </source>
</evidence>
<keyword evidence="6" id="KW-1185">Reference proteome</keyword>
<dbReference type="Gene3D" id="1.10.10.10">
    <property type="entry name" value="Winged helix-like DNA-binding domain superfamily/Winged helix DNA-binding domain"/>
    <property type="match status" value="1"/>
</dbReference>
<dbReference type="PANTHER" id="PTHR44846:SF17">
    <property type="entry name" value="GNTR-FAMILY TRANSCRIPTIONAL REGULATOR"/>
    <property type="match status" value="1"/>
</dbReference>
<dbReference type="EMBL" id="BLAD01000088">
    <property type="protein sequence ID" value="GES04878.1"/>
    <property type="molecule type" value="Genomic_DNA"/>
</dbReference>
<dbReference type="InterPro" id="IPR011663">
    <property type="entry name" value="UTRA"/>
</dbReference>
<evidence type="ECO:0000256" key="3">
    <source>
        <dbReference type="ARBA" id="ARBA00023163"/>
    </source>
</evidence>
<dbReference type="SUPFAM" id="SSF64288">
    <property type="entry name" value="Chorismate lyase-like"/>
    <property type="match status" value="1"/>
</dbReference>
<evidence type="ECO:0000313" key="6">
    <source>
        <dbReference type="Proteomes" id="UP000334990"/>
    </source>
</evidence>
<comment type="caution">
    <text evidence="5">The sequence shown here is derived from an EMBL/GenBank/DDBJ whole genome shotgun (WGS) entry which is preliminary data.</text>
</comment>
<evidence type="ECO:0000256" key="2">
    <source>
        <dbReference type="ARBA" id="ARBA00023125"/>
    </source>
</evidence>
<dbReference type="InterPro" id="IPR028978">
    <property type="entry name" value="Chorismate_lyase_/UTRA_dom_sf"/>
</dbReference>
<dbReference type="SMART" id="SM00866">
    <property type="entry name" value="UTRA"/>
    <property type="match status" value="1"/>
</dbReference>
<organism evidence="5 6">
    <name type="scientific">Acrocarpospora corrugata</name>
    <dbReference type="NCBI Taxonomy" id="35763"/>
    <lineage>
        <taxon>Bacteria</taxon>
        <taxon>Bacillati</taxon>
        <taxon>Actinomycetota</taxon>
        <taxon>Actinomycetes</taxon>
        <taxon>Streptosporangiales</taxon>
        <taxon>Streptosporangiaceae</taxon>
        <taxon>Acrocarpospora</taxon>
    </lineage>
</organism>
<dbReference type="GO" id="GO:0045892">
    <property type="term" value="P:negative regulation of DNA-templated transcription"/>
    <property type="evidence" value="ECO:0007669"/>
    <property type="project" value="TreeGrafter"/>
</dbReference>
<accession>A0A5M3WEU3</accession>
<dbReference type="InterPro" id="IPR000524">
    <property type="entry name" value="Tscrpt_reg_HTH_GntR"/>
</dbReference>
<dbReference type="Pfam" id="PF00392">
    <property type="entry name" value="GntR"/>
    <property type="match status" value="1"/>
</dbReference>
<sequence length="259" mass="28700">MAEALYRQVASDLRLKINKGEWSPGTQLPSEPVLETLYGYLVGKGARLSRNTVRLAMAVLQNEGLVEARQGRGTFVRERVTFTVLASNEEGASSGRTDRDAFVAAVSVQGRHPEQLEFRMEIRKAALEVAERLRIDEDDPVVVRSMHRLIDGRPWSTQESFYPMDLATGTMLMSPSDIAHGTVEELRRHGHAQIGYRDEIVCRMPSQGEAVVLRLGAGVPVLEMFRTAYSVAGPIRLTINVYAGDSTRLAYDIGSQPVE</sequence>
<keyword evidence="2" id="KW-0238">DNA-binding</keyword>
<reference evidence="5 6" key="1">
    <citation type="submission" date="2019-10" db="EMBL/GenBank/DDBJ databases">
        <title>Whole genome shotgun sequence of Acrocarpospora corrugata NBRC 13972.</title>
        <authorList>
            <person name="Ichikawa N."/>
            <person name="Kimura A."/>
            <person name="Kitahashi Y."/>
            <person name="Komaki H."/>
            <person name="Oguchi A."/>
        </authorList>
    </citation>
    <scope>NUCLEOTIDE SEQUENCE [LARGE SCALE GENOMIC DNA]</scope>
    <source>
        <strain evidence="5 6">NBRC 13972</strain>
    </source>
</reference>
<dbReference type="PROSITE" id="PS50949">
    <property type="entry name" value="HTH_GNTR"/>
    <property type="match status" value="1"/>
</dbReference>
<dbReference type="AlphaFoldDB" id="A0A5M3WEU3"/>
<dbReference type="CDD" id="cd07377">
    <property type="entry name" value="WHTH_GntR"/>
    <property type="match status" value="1"/>
</dbReference>
<dbReference type="GO" id="GO:0003677">
    <property type="term" value="F:DNA binding"/>
    <property type="evidence" value="ECO:0007669"/>
    <property type="project" value="UniProtKB-KW"/>
</dbReference>
<dbReference type="SUPFAM" id="SSF46785">
    <property type="entry name" value="Winged helix' DNA-binding domain"/>
    <property type="match status" value="1"/>
</dbReference>
<evidence type="ECO:0000259" key="4">
    <source>
        <dbReference type="PROSITE" id="PS50949"/>
    </source>
</evidence>
<dbReference type="RefSeq" id="WP_170317220.1">
    <property type="nucleotide sequence ID" value="NZ_BAAABN010000035.1"/>
</dbReference>
<keyword evidence="1" id="KW-0805">Transcription regulation</keyword>
<dbReference type="Proteomes" id="UP000334990">
    <property type="component" value="Unassembled WGS sequence"/>
</dbReference>
<gene>
    <name evidence="5" type="ORF">Acor_69460</name>
</gene>
<name>A0A5M3WEU3_9ACTN</name>
<protein>
    <submittedName>
        <fullName evidence="5">Transcriptional regulator</fullName>
    </submittedName>
</protein>
<dbReference type="Gene3D" id="3.40.1410.10">
    <property type="entry name" value="Chorismate lyase-like"/>
    <property type="match status" value="1"/>
</dbReference>